<reference evidence="1 2" key="1">
    <citation type="journal article" date="2022" name="DNA Res.">
        <title>Chromosomal-level genome assembly of the orchid tree Bauhinia variegata (Leguminosae; Cercidoideae) supports the allotetraploid origin hypothesis of Bauhinia.</title>
        <authorList>
            <person name="Zhong Y."/>
            <person name="Chen Y."/>
            <person name="Zheng D."/>
            <person name="Pang J."/>
            <person name="Liu Y."/>
            <person name="Luo S."/>
            <person name="Meng S."/>
            <person name="Qian L."/>
            <person name="Wei D."/>
            <person name="Dai S."/>
            <person name="Zhou R."/>
        </authorList>
    </citation>
    <scope>NUCLEOTIDE SEQUENCE [LARGE SCALE GENOMIC DNA]</scope>
    <source>
        <strain evidence="1">BV-YZ2020</strain>
    </source>
</reference>
<dbReference type="EMBL" id="CM039435">
    <property type="protein sequence ID" value="KAI4316162.1"/>
    <property type="molecule type" value="Genomic_DNA"/>
</dbReference>
<gene>
    <name evidence="1" type="ORF">L6164_024168</name>
</gene>
<proteinExistence type="predicted"/>
<organism evidence="1 2">
    <name type="scientific">Bauhinia variegata</name>
    <name type="common">Purple orchid tree</name>
    <name type="synonym">Phanera variegata</name>
    <dbReference type="NCBI Taxonomy" id="167791"/>
    <lineage>
        <taxon>Eukaryota</taxon>
        <taxon>Viridiplantae</taxon>
        <taxon>Streptophyta</taxon>
        <taxon>Embryophyta</taxon>
        <taxon>Tracheophyta</taxon>
        <taxon>Spermatophyta</taxon>
        <taxon>Magnoliopsida</taxon>
        <taxon>eudicotyledons</taxon>
        <taxon>Gunneridae</taxon>
        <taxon>Pentapetalae</taxon>
        <taxon>rosids</taxon>
        <taxon>fabids</taxon>
        <taxon>Fabales</taxon>
        <taxon>Fabaceae</taxon>
        <taxon>Cercidoideae</taxon>
        <taxon>Cercideae</taxon>
        <taxon>Bauhiniinae</taxon>
        <taxon>Bauhinia</taxon>
    </lineage>
</organism>
<keyword evidence="2" id="KW-1185">Reference proteome</keyword>
<protein>
    <submittedName>
        <fullName evidence="1">Uncharacterized protein</fullName>
    </submittedName>
</protein>
<comment type="caution">
    <text evidence="1">The sequence shown here is derived from an EMBL/GenBank/DDBJ whole genome shotgun (WGS) entry which is preliminary data.</text>
</comment>
<name>A0ACB9LWP9_BAUVA</name>
<dbReference type="Proteomes" id="UP000828941">
    <property type="component" value="Chromosome 10"/>
</dbReference>
<evidence type="ECO:0000313" key="1">
    <source>
        <dbReference type="EMBL" id="KAI4316162.1"/>
    </source>
</evidence>
<evidence type="ECO:0000313" key="2">
    <source>
        <dbReference type="Proteomes" id="UP000828941"/>
    </source>
</evidence>
<accession>A0ACB9LWP9</accession>
<sequence length="71" mass="8623">MNYWYSEFLKASLPVKRFYEEVEPEPYIVELIKICPIAGCHVMVLTTRRADHSWKRLYQRHVDQLRKLKAK</sequence>